<reference evidence="2" key="1">
    <citation type="journal article" date="2019" name="Sci. Rep.">
        <title>Draft genome of Tanacetum cinerariifolium, the natural source of mosquito coil.</title>
        <authorList>
            <person name="Yamashiro T."/>
            <person name="Shiraishi A."/>
            <person name="Satake H."/>
            <person name="Nakayama K."/>
        </authorList>
    </citation>
    <scope>NUCLEOTIDE SEQUENCE</scope>
</reference>
<accession>A0A699QSS8</accession>
<feature type="region of interest" description="Disordered" evidence="1">
    <location>
        <begin position="54"/>
        <end position="87"/>
    </location>
</feature>
<dbReference type="AlphaFoldDB" id="A0A699QSS8"/>
<comment type="caution">
    <text evidence="2">The sequence shown here is derived from an EMBL/GenBank/DDBJ whole genome shotgun (WGS) entry which is preliminary data.</text>
</comment>
<gene>
    <name evidence="2" type="ORF">Tci_848993</name>
</gene>
<feature type="non-terminal residue" evidence="2">
    <location>
        <position position="1"/>
    </location>
</feature>
<sequence length="232" mass="24649">RTTAACAHRQLAGGRRLGAGRERCDLFVTGVHPLDLAQALQAVGQPVQAVAADAPNLRDPGSSEGLGEVIGDGSAGHGANSLSSRMSARGRNRPCAWSQIDPLRLTQFSACGWAPFMSALDSVDSRLSGERVVTVPFPYLTDRVRQQAGSYRFVRHVLGQRQGRAPCVRPASKTCAMCEASVMGMRHVRGQRQGRAPCVRPASFGKRALGPFNLTPAAAPRFCSGRRSALSG</sequence>
<organism evidence="2">
    <name type="scientific">Tanacetum cinerariifolium</name>
    <name type="common">Dalmatian daisy</name>
    <name type="synonym">Chrysanthemum cinerariifolium</name>
    <dbReference type="NCBI Taxonomy" id="118510"/>
    <lineage>
        <taxon>Eukaryota</taxon>
        <taxon>Viridiplantae</taxon>
        <taxon>Streptophyta</taxon>
        <taxon>Embryophyta</taxon>
        <taxon>Tracheophyta</taxon>
        <taxon>Spermatophyta</taxon>
        <taxon>Magnoliopsida</taxon>
        <taxon>eudicotyledons</taxon>
        <taxon>Gunneridae</taxon>
        <taxon>Pentapetalae</taxon>
        <taxon>asterids</taxon>
        <taxon>campanulids</taxon>
        <taxon>Asterales</taxon>
        <taxon>Asteraceae</taxon>
        <taxon>Asteroideae</taxon>
        <taxon>Anthemideae</taxon>
        <taxon>Anthemidinae</taxon>
        <taxon>Tanacetum</taxon>
    </lineage>
</organism>
<dbReference type="EMBL" id="BKCJ011059145">
    <property type="protein sequence ID" value="GFC77023.1"/>
    <property type="molecule type" value="Genomic_DNA"/>
</dbReference>
<evidence type="ECO:0000256" key="1">
    <source>
        <dbReference type="SAM" id="MobiDB-lite"/>
    </source>
</evidence>
<proteinExistence type="predicted"/>
<evidence type="ECO:0000313" key="2">
    <source>
        <dbReference type="EMBL" id="GFC77023.1"/>
    </source>
</evidence>
<name>A0A699QSS8_TANCI</name>
<protein>
    <submittedName>
        <fullName evidence="2">Uncharacterized protein</fullName>
    </submittedName>
</protein>